<feature type="transmembrane region" description="Helical" evidence="1">
    <location>
        <begin position="6"/>
        <end position="25"/>
    </location>
</feature>
<keyword evidence="1" id="KW-0472">Membrane</keyword>
<gene>
    <name evidence="2" type="ORF">L6773_04890</name>
</gene>
<evidence type="ECO:0000313" key="3">
    <source>
        <dbReference type="Proteomes" id="UP001165366"/>
    </source>
</evidence>
<proteinExistence type="predicted"/>
<keyword evidence="3" id="KW-1185">Reference proteome</keyword>
<reference evidence="2" key="1">
    <citation type="submission" date="2022-01" db="EMBL/GenBank/DDBJ databases">
        <authorList>
            <person name="Wang Y."/>
        </authorList>
    </citation>
    <scope>NUCLEOTIDE SEQUENCE</scope>
    <source>
        <strain evidence="2">WB101</strain>
    </source>
</reference>
<organism evidence="2 3">
    <name type="scientific">Rhodohalobacter sulfatireducens</name>
    <dbReference type="NCBI Taxonomy" id="2911366"/>
    <lineage>
        <taxon>Bacteria</taxon>
        <taxon>Pseudomonadati</taxon>
        <taxon>Balneolota</taxon>
        <taxon>Balneolia</taxon>
        <taxon>Balneolales</taxon>
        <taxon>Balneolaceae</taxon>
        <taxon>Rhodohalobacter</taxon>
    </lineage>
</organism>
<accession>A0ABS9KAN4</accession>
<dbReference type="EMBL" id="JAKLWS010000004">
    <property type="protein sequence ID" value="MCG2587888.1"/>
    <property type="molecule type" value="Genomic_DNA"/>
</dbReference>
<comment type="caution">
    <text evidence="2">The sequence shown here is derived from an EMBL/GenBank/DDBJ whole genome shotgun (WGS) entry which is preliminary data.</text>
</comment>
<dbReference type="Proteomes" id="UP001165366">
    <property type="component" value="Unassembled WGS sequence"/>
</dbReference>
<evidence type="ECO:0000256" key="1">
    <source>
        <dbReference type="SAM" id="Phobius"/>
    </source>
</evidence>
<keyword evidence="1" id="KW-1133">Transmembrane helix</keyword>
<dbReference type="RefSeq" id="WP_237852731.1">
    <property type="nucleotide sequence ID" value="NZ_JAKLWS010000004.1"/>
</dbReference>
<protein>
    <submittedName>
        <fullName evidence="2">Uncharacterized protein</fullName>
    </submittedName>
</protein>
<reference evidence="2" key="2">
    <citation type="submission" date="2024-05" db="EMBL/GenBank/DDBJ databases">
        <title>Rhodohalobacter halophilus gen. nov., sp. nov., a moderately halophilic member of the family Balneolaceae.</title>
        <authorList>
            <person name="Xia J."/>
        </authorList>
    </citation>
    <scope>NUCLEOTIDE SEQUENCE</scope>
    <source>
        <strain evidence="2">WB101</strain>
    </source>
</reference>
<sequence>MKVDLPSLIIGICALATFAVPIAWYQISEKMKEKKLHNEISRYARQENLTLTNEEVWGDQYALGIDNNSRKIVYLKHSEDGDQKEFIDLSKVQKCKVSNGTKTVHDADGKKNVLTSIDLLFHFRNSGTGALSLEVYNDSNGRSLTYELSIANKLARKIGSLIDTNTNS</sequence>
<name>A0ABS9KAN4_9BACT</name>
<keyword evidence="1" id="KW-0812">Transmembrane</keyword>
<evidence type="ECO:0000313" key="2">
    <source>
        <dbReference type="EMBL" id="MCG2587888.1"/>
    </source>
</evidence>